<keyword evidence="4" id="KW-0472">Membrane</keyword>
<comment type="caution">
    <text evidence="9">The sequence shown here is derived from an EMBL/GenBank/DDBJ whole genome shotgun (WGS) entry which is preliminary data.</text>
</comment>
<evidence type="ECO:0000256" key="2">
    <source>
        <dbReference type="ARBA" id="ARBA00010270"/>
    </source>
</evidence>
<dbReference type="EMBL" id="JACIDS010000005">
    <property type="protein sequence ID" value="MBB3932782.1"/>
    <property type="molecule type" value="Genomic_DNA"/>
</dbReference>
<evidence type="ECO:0000313" key="10">
    <source>
        <dbReference type="Proteomes" id="UP000553963"/>
    </source>
</evidence>
<keyword evidence="8" id="KW-0732">Signal</keyword>
<dbReference type="GO" id="GO:0016020">
    <property type="term" value="C:membrane"/>
    <property type="evidence" value="ECO:0007669"/>
    <property type="project" value="UniProtKB-SubCell"/>
</dbReference>
<protein>
    <recommendedName>
        <fullName evidence="3">Lectin-like protein BA14k</fullName>
    </recommendedName>
</protein>
<keyword evidence="5" id="KW-0430">Lectin</keyword>
<evidence type="ECO:0000256" key="6">
    <source>
        <dbReference type="ARBA" id="ARBA00025321"/>
    </source>
</evidence>
<comment type="subcellular location">
    <subcellularLocation>
        <location evidence="1">Membrane</location>
        <topology evidence="1">Single-pass membrane protein</topology>
    </subcellularLocation>
</comment>
<evidence type="ECO:0000256" key="8">
    <source>
        <dbReference type="SAM" id="SignalP"/>
    </source>
</evidence>
<evidence type="ECO:0000256" key="1">
    <source>
        <dbReference type="ARBA" id="ARBA00004167"/>
    </source>
</evidence>
<keyword evidence="10" id="KW-1185">Reference proteome</keyword>
<evidence type="ECO:0000256" key="7">
    <source>
        <dbReference type="SAM" id="MobiDB-lite"/>
    </source>
</evidence>
<evidence type="ECO:0000256" key="5">
    <source>
        <dbReference type="ARBA" id="ARBA00022734"/>
    </source>
</evidence>
<name>A0A840AT16_9HYPH</name>
<accession>A0A840AT16</accession>
<dbReference type="GO" id="GO:0030246">
    <property type="term" value="F:carbohydrate binding"/>
    <property type="evidence" value="ECO:0007669"/>
    <property type="project" value="UniProtKB-KW"/>
</dbReference>
<dbReference type="AlphaFoldDB" id="A0A840AT16"/>
<feature type="chain" id="PRO_5032360287" description="Lectin-like protein BA14k" evidence="8">
    <location>
        <begin position="29"/>
        <end position="159"/>
    </location>
</feature>
<reference evidence="9 10" key="1">
    <citation type="submission" date="2020-08" db="EMBL/GenBank/DDBJ databases">
        <title>Genomic Encyclopedia of Type Strains, Phase IV (KMG-IV): sequencing the most valuable type-strain genomes for metagenomic binning, comparative biology and taxonomic classification.</title>
        <authorList>
            <person name="Goeker M."/>
        </authorList>
    </citation>
    <scope>NUCLEOTIDE SEQUENCE [LARGE SCALE GENOMIC DNA]</scope>
    <source>
        <strain evidence="9 10">DSM 25966</strain>
    </source>
</reference>
<keyword evidence="4" id="KW-1003">Cell membrane</keyword>
<gene>
    <name evidence="9" type="ORF">GGR25_003846</name>
</gene>
<organism evidence="9 10">
    <name type="scientific">Kaistia hirudinis</name>
    <dbReference type="NCBI Taxonomy" id="1293440"/>
    <lineage>
        <taxon>Bacteria</taxon>
        <taxon>Pseudomonadati</taxon>
        <taxon>Pseudomonadota</taxon>
        <taxon>Alphaproteobacteria</taxon>
        <taxon>Hyphomicrobiales</taxon>
        <taxon>Kaistiaceae</taxon>
        <taxon>Kaistia</taxon>
    </lineage>
</organism>
<dbReference type="Proteomes" id="UP000553963">
    <property type="component" value="Unassembled WGS sequence"/>
</dbReference>
<dbReference type="RefSeq" id="WP_183400452.1">
    <property type="nucleotide sequence ID" value="NZ_JACIDS010000005.1"/>
</dbReference>
<dbReference type="Pfam" id="PF07886">
    <property type="entry name" value="BA14K"/>
    <property type="match status" value="1"/>
</dbReference>
<sequence>MFKTPIIGAISAAMVAASMAAVPTTAQAASVALPDGSYQVAQWDGPPRGQGWGGPGRGGPGWRGPGGPGPRYYNYPRGHRYYGWRGPGYYGGNYYGNPNAALAAGVLGLALGAAIAGSANQQRYGNDYVAYCSQRYRSFNPATGTFTGYDGRQYRCVMP</sequence>
<comment type="similarity">
    <text evidence="2">Belongs to the BA14k family.</text>
</comment>
<feature type="signal peptide" evidence="8">
    <location>
        <begin position="1"/>
        <end position="28"/>
    </location>
</feature>
<evidence type="ECO:0000313" key="9">
    <source>
        <dbReference type="EMBL" id="MBB3932782.1"/>
    </source>
</evidence>
<evidence type="ECO:0000256" key="4">
    <source>
        <dbReference type="ARBA" id="ARBA00022475"/>
    </source>
</evidence>
<feature type="compositionally biased region" description="Gly residues" evidence="7">
    <location>
        <begin position="48"/>
        <end position="66"/>
    </location>
</feature>
<feature type="region of interest" description="Disordered" evidence="7">
    <location>
        <begin position="44"/>
        <end position="67"/>
    </location>
</feature>
<comment type="function">
    <text evidence="6">Has immunoglobulin-binding and hemagglutination properties, and can bind to mannose. Essential for virulence. May be involved in LPS biosynthesis or polysaccharide transport.</text>
</comment>
<evidence type="ECO:0000256" key="3">
    <source>
        <dbReference type="ARBA" id="ARBA00020552"/>
    </source>
</evidence>
<proteinExistence type="inferred from homology"/>
<dbReference type="InterPro" id="IPR012413">
    <property type="entry name" value="BA14K"/>
</dbReference>